<dbReference type="PANTHER" id="PTHR22946">
    <property type="entry name" value="DIENELACTONE HYDROLASE DOMAIN-CONTAINING PROTEIN-RELATED"/>
    <property type="match status" value="1"/>
</dbReference>
<dbReference type="InterPro" id="IPR000073">
    <property type="entry name" value="AB_hydrolase_1"/>
</dbReference>
<dbReference type="SUPFAM" id="SSF53474">
    <property type="entry name" value="alpha/beta-Hydrolases"/>
    <property type="match status" value="1"/>
</dbReference>
<evidence type="ECO:0000256" key="1">
    <source>
        <dbReference type="ARBA" id="ARBA00038115"/>
    </source>
</evidence>
<protein>
    <submittedName>
        <fullName evidence="3">Alpha/beta hydrolase</fullName>
    </submittedName>
</protein>
<evidence type="ECO:0000259" key="2">
    <source>
        <dbReference type="Pfam" id="PF00561"/>
    </source>
</evidence>
<dbReference type="InterPro" id="IPR050261">
    <property type="entry name" value="FrsA_esterase"/>
</dbReference>
<dbReference type="PANTHER" id="PTHR22946:SF12">
    <property type="entry name" value="CONIDIAL PIGMENT BIOSYNTHESIS PROTEIN AYG1 (AFU_ORTHOLOGUE AFUA_2G17550)"/>
    <property type="match status" value="1"/>
</dbReference>
<reference evidence="3 4" key="1">
    <citation type="submission" date="2022-01" db="EMBL/GenBank/DDBJ databases">
        <title>Collection of gut derived symbiotic bacterial strains cultured from healthy donors.</title>
        <authorList>
            <person name="Lin H."/>
            <person name="Kohout C."/>
            <person name="Waligurski E."/>
            <person name="Pamer E.G."/>
        </authorList>
    </citation>
    <scope>NUCLEOTIDE SEQUENCE [LARGE SCALE GENOMIC DNA]</scope>
    <source>
        <strain evidence="3 4">DFI.3.7</strain>
    </source>
</reference>
<proteinExistence type="inferred from homology"/>
<name>A0ABS9MB32_9FIRM</name>
<evidence type="ECO:0000313" key="4">
    <source>
        <dbReference type="Proteomes" id="UP001200313"/>
    </source>
</evidence>
<accession>A0ABS9MB32</accession>
<comment type="similarity">
    <text evidence="1">Belongs to the AB hydrolase superfamily. FUS2 hydrolase family.</text>
</comment>
<dbReference type="Pfam" id="PF00561">
    <property type="entry name" value="Abhydrolase_1"/>
    <property type="match status" value="1"/>
</dbReference>
<dbReference type="InterPro" id="IPR029058">
    <property type="entry name" value="AB_hydrolase_fold"/>
</dbReference>
<organism evidence="3 4">
    <name type="scientific">Intestinimonas massiliensis</name>
    <name type="common">ex Afouda et al. 2020</name>
    <dbReference type="NCBI Taxonomy" id="1673721"/>
    <lineage>
        <taxon>Bacteria</taxon>
        <taxon>Bacillati</taxon>
        <taxon>Bacillota</taxon>
        <taxon>Clostridia</taxon>
        <taxon>Eubacteriales</taxon>
        <taxon>Intestinimonas</taxon>
    </lineage>
</organism>
<dbReference type="RefSeq" id="WP_238074534.1">
    <property type="nucleotide sequence ID" value="NZ_JAKNJB010000024.1"/>
</dbReference>
<dbReference type="Proteomes" id="UP001200313">
    <property type="component" value="Unassembled WGS sequence"/>
</dbReference>
<sequence>MSVITFPEGTYHFNDHPLFDFQLNRVVMWNHGDPAEVQARGGEITDFPSWERVLKELSAQAEARADWAAAAGYLRMAEFFMVPDTPECHAVYDRAREIFYTHFTYLFAEQGGPIHREKVPYEGGVLPCWRVLPDGASKGTILFHGGNDSLLEEFTDALLYLAQGGYTVLAFEGPGQGAALRKSGLTFTPEWEKPVGAVLNHYGADNVTIIGVSLGGELCMRAAAMEPRIRRVVSWSVLPSIYGALMADKPAEIRAKLEHWLDENNRDAILDLYAGLAEREPLFRWSIQHSNYAYGTSDVYEYLQKARAFTIEPVAERITQDVLLLSAREDLLVDFALYKQEIDLLKNTRSLEFAAPGRALNGQAHCNMGNTKYMLDLILNWNDRMLER</sequence>
<dbReference type="EMBL" id="JAKNJB010000024">
    <property type="protein sequence ID" value="MCG4528016.1"/>
    <property type="molecule type" value="Genomic_DNA"/>
</dbReference>
<keyword evidence="4" id="KW-1185">Reference proteome</keyword>
<dbReference type="GO" id="GO:0016787">
    <property type="term" value="F:hydrolase activity"/>
    <property type="evidence" value="ECO:0007669"/>
    <property type="project" value="UniProtKB-KW"/>
</dbReference>
<comment type="caution">
    <text evidence="3">The sequence shown here is derived from an EMBL/GenBank/DDBJ whole genome shotgun (WGS) entry which is preliminary data.</text>
</comment>
<gene>
    <name evidence="3" type="ORF">L0P79_13220</name>
</gene>
<evidence type="ECO:0000313" key="3">
    <source>
        <dbReference type="EMBL" id="MCG4528016.1"/>
    </source>
</evidence>
<feature type="domain" description="AB hydrolase-1" evidence="2">
    <location>
        <begin position="141"/>
        <end position="347"/>
    </location>
</feature>
<dbReference type="Gene3D" id="3.40.50.1820">
    <property type="entry name" value="alpha/beta hydrolase"/>
    <property type="match status" value="1"/>
</dbReference>
<keyword evidence="3" id="KW-0378">Hydrolase</keyword>